<evidence type="ECO:0000256" key="1">
    <source>
        <dbReference type="ARBA" id="ARBA00009981"/>
    </source>
</evidence>
<dbReference type="NCBIfam" id="TIGR01552">
    <property type="entry name" value="phd_fam"/>
    <property type="match status" value="1"/>
</dbReference>
<name>A0A0G1DGB1_9BACT</name>
<proteinExistence type="inferred from homology"/>
<dbReference type="PANTHER" id="PTHR33713">
    <property type="entry name" value="ANTITOXIN YAFN-RELATED"/>
    <property type="match status" value="1"/>
</dbReference>
<dbReference type="Proteomes" id="UP000034894">
    <property type="component" value="Unassembled WGS sequence"/>
</dbReference>
<evidence type="ECO:0000256" key="3">
    <source>
        <dbReference type="SAM" id="Coils"/>
    </source>
</evidence>
<dbReference type="InterPro" id="IPR036165">
    <property type="entry name" value="YefM-like_sf"/>
</dbReference>
<evidence type="ECO:0000313" key="4">
    <source>
        <dbReference type="EMBL" id="KKS96699.1"/>
    </source>
</evidence>
<dbReference type="SUPFAM" id="SSF143120">
    <property type="entry name" value="YefM-like"/>
    <property type="match status" value="1"/>
</dbReference>
<dbReference type="AlphaFoldDB" id="A0A0G1DGB1"/>
<dbReference type="Pfam" id="PF02604">
    <property type="entry name" value="PhdYeFM_antitox"/>
    <property type="match status" value="1"/>
</dbReference>
<protein>
    <recommendedName>
        <fullName evidence="2">Antitoxin</fullName>
    </recommendedName>
</protein>
<gene>
    <name evidence="4" type="ORF">UV73_C0009G0050</name>
</gene>
<accession>A0A0G1DGB1</accession>
<comment type="similarity">
    <text evidence="1 2">Belongs to the phD/YefM antitoxin family.</text>
</comment>
<comment type="function">
    <text evidence="2">Antitoxin component of a type II toxin-antitoxin (TA) system.</text>
</comment>
<evidence type="ECO:0000313" key="5">
    <source>
        <dbReference type="Proteomes" id="UP000034894"/>
    </source>
</evidence>
<dbReference type="InterPro" id="IPR006442">
    <property type="entry name" value="Antitoxin_Phd/YefM"/>
</dbReference>
<reference evidence="4 5" key="1">
    <citation type="journal article" date="2015" name="Nature">
        <title>rRNA introns, odd ribosomes, and small enigmatic genomes across a large radiation of phyla.</title>
        <authorList>
            <person name="Brown C.T."/>
            <person name="Hug L.A."/>
            <person name="Thomas B.C."/>
            <person name="Sharon I."/>
            <person name="Castelle C.J."/>
            <person name="Singh A."/>
            <person name="Wilkins M.J."/>
            <person name="Williams K.H."/>
            <person name="Banfield J.F."/>
        </authorList>
    </citation>
    <scope>NUCLEOTIDE SEQUENCE [LARGE SCALE GENOMIC DNA]</scope>
</reference>
<keyword evidence="3" id="KW-0175">Coiled coil</keyword>
<dbReference type="STRING" id="1618443.UV73_C0009G0050"/>
<dbReference type="PANTHER" id="PTHR33713:SF10">
    <property type="entry name" value="ANTITOXIN YAFN"/>
    <property type="match status" value="1"/>
</dbReference>
<sequence>MDFIQSTFIGAFELRKNLSDLLSKLQKKKTEIVVTQNGKPAAMLLSLDKYLEMKELNEELEEALNELSNRKYIKTLKGEVEIVRSGKGLKARKLFQKLGL</sequence>
<organism evidence="4 5">
    <name type="scientific">Candidatus Gottesmanbacteria bacterium GW2011_GWA2_43_14</name>
    <dbReference type="NCBI Taxonomy" id="1618443"/>
    <lineage>
        <taxon>Bacteria</taxon>
        <taxon>Candidatus Gottesmaniibacteriota</taxon>
    </lineage>
</organism>
<comment type="caution">
    <text evidence="4">The sequence shown here is derived from an EMBL/GenBank/DDBJ whole genome shotgun (WGS) entry which is preliminary data.</text>
</comment>
<dbReference type="Gene3D" id="3.40.1620.10">
    <property type="entry name" value="YefM-like domain"/>
    <property type="match status" value="1"/>
</dbReference>
<feature type="coiled-coil region" evidence="3">
    <location>
        <begin position="11"/>
        <end position="73"/>
    </location>
</feature>
<dbReference type="InterPro" id="IPR051405">
    <property type="entry name" value="phD/YefM_antitoxin"/>
</dbReference>
<dbReference type="EMBL" id="LCFP01000009">
    <property type="protein sequence ID" value="KKS96699.1"/>
    <property type="molecule type" value="Genomic_DNA"/>
</dbReference>
<evidence type="ECO:0000256" key="2">
    <source>
        <dbReference type="RuleBase" id="RU362080"/>
    </source>
</evidence>